<keyword evidence="2" id="KW-0472">Membrane</keyword>
<accession>A0A8W7PVQ6</accession>
<dbReference type="Proteomes" id="UP000075882">
    <property type="component" value="Unassembled WGS sequence"/>
</dbReference>
<feature type="transmembrane region" description="Helical" evidence="2">
    <location>
        <begin position="114"/>
        <end position="131"/>
    </location>
</feature>
<evidence type="ECO:0000256" key="1">
    <source>
        <dbReference type="SAM" id="MobiDB-lite"/>
    </source>
</evidence>
<organism evidence="3">
    <name type="scientific">Anopheles coluzzii</name>
    <name type="common">African malaria mosquito</name>
    <dbReference type="NCBI Taxonomy" id="1518534"/>
    <lineage>
        <taxon>Eukaryota</taxon>
        <taxon>Metazoa</taxon>
        <taxon>Ecdysozoa</taxon>
        <taxon>Arthropoda</taxon>
        <taxon>Hexapoda</taxon>
        <taxon>Insecta</taxon>
        <taxon>Pterygota</taxon>
        <taxon>Neoptera</taxon>
        <taxon>Endopterygota</taxon>
        <taxon>Diptera</taxon>
        <taxon>Nematocera</taxon>
        <taxon>Culicoidea</taxon>
        <taxon>Culicidae</taxon>
        <taxon>Anophelinae</taxon>
        <taxon>Anopheles</taxon>
    </lineage>
</organism>
<sequence>LSLGRKLTVRTTSIVHLCLLVPVAVLDVVCFVEVAANLFPLAGPLDRPLLLGGKLGRLLAARFRLLLRLLLGWRGIFRRLLFPLRKLALLLGAAMHHPALLLVVLILRVEIADAGRIFILLAGLLRRLLAVRSLRLRLRLLLLLQLLQQLQIDLVDFAHILAFKLQVDLDLAEVLYLEQLAALLDRVRDGRRCRHARVRALLVLVRLKRSVQRVRLLVDNGFLLLLLLVERFRHLEPFRCHVEREPAALPVVQYHLRHRLHVRLALLQQLARLARNLLEEIDMVRPLGHAVRLHHVLLADALQHLLDVVLRIVDQLDPHHRLQHLLRVGFRGRVDDARAIDQEDALHQRDVLPHLRFARDRGHLAHLLAAQRVDDGRLAHVRVAYEADADLLLVHVQLADLAQQIDQRTLAERVRERGVERDRRILLAQYRDPALRHPDRHQVDLVQHEEQMLVRLFLAQERLDVLRARAHRVARVQHLQQHVRRVHHLVQLVPDALAAASGENVLPHRILHPAVVPLDVVILRLVVLLRRLFRRARQVLQIAHLQRRPLAQLLLAERRVVAFRVEQMDPLVAGRLVQQRDRQVGRLHDHLVRVLHRLAHLFLELLQRLLRDDARVGEPLGGRFDARHRTAADPPLERGGRDDLSPAVPLRLKVPVHLQPLDGGLRARLGHPLQALGRPVRVHRVGRLVHRHLPGRPRPGAHFRHVGSQFFGAV</sequence>
<dbReference type="EnsemblMetazoa" id="ACOM038025-RA">
    <property type="protein sequence ID" value="ACOM038025-PA.1"/>
    <property type="gene ID" value="ACOM038025"/>
</dbReference>
<feature type="transmembrane region" description="Helical" evidence="2">
    <location>
        <begin position="14"/>
        <end position="39"/>
    </location>
</feature>
<evidence type="ECO:0000313" key="3">
    <source>
        <dbReference type="EnsemblMetazoa" id="ACOM038025-PA.1"/>
    </source>
</evidence>
<protein>
    <submittedName>
        <fullName evidence="3">Uncharacterized protein</fullName>
    </submittedName>
</protein>
<feature type="region of interest" description="Disordered" evidence="1">
    <location>
        <begin position="625"/>
        <end position="644"/>
    </location>
</feature>
<proteinExistence type="predicted"/>
<dbReference type="AlphaFoldDB" id="A0A8W7PVQ6"/>
<name>A0A8W7PVQ6_ANOCL</name>
<evidence type="ECO:0000256" key="2">
    <source>
        <dbReference type="SAM" id="Phobius"/>
    </source>
</evidence>
<keyword evidence="2" id="KW-1133">Transmembrane helix</keyword>
<keyword evidence="2" id="KW-0812">Transmembrane</keyword>
<reference evidence="3" key="1">
    <citation type="submission" date="2022-08" db="UniProtKB">
        <authorList>
            <consortium name="EnsemblMetazoa"/>
        </authorList>
    </citation>
    <scope>IDENTIFICATION</scope>
</reference>
<feature type="transmembrane region" description="Helical" evidence="2">
    <location>
        <begin position="89"/>
        <end position="108"/>
    </location>
</feature>